<dbReference type="eggNOG" id="ENOG50348VE">
    <property type="taxonomic scope" value="Bacteria"/>
</dbReference>
<dbReference type="AlphaFoldDB" id="A6X3C7"/>
<sequence length="97" mass="11152">MIIRSHNVMDDHMRKELPIASAPKDGRKITVVWTDEDDQRNESIAQYRTLAQLQAGGGQWDETDTGWWTFTDSKTQRKIEPTAWISETDNGDEEDDA</sequence>
<dbReference type="KEGG" id="oan:Oant_3023"/>
<accession>A6X3C7</accession>
<evidence type="ECO:0000256" key="1">
    <source>
        <dbReference type="SAM" id="MobiDB-lite"/>
    </source>
</evidence>
<dbReference type="Proteomes" id="UP000002301">
    <property type="component" value="Chromosome 2"/>
</dbReference>
<dbReference type="HOGENOM" id="CLU_183000_0_0_5"/>
<dbReference type="EMBL" id="CP000759">
    <property type="protein sequence ID" value="ABS15731.1"/>
    <property type="molecule type" value="Genomic_DNA"/>
</dbReference>
<gene>
    <name evidence="2" type="ordered locus">Oant_3023</name>
</gene>
<proteinExistence type="predicted"/>
<keyword evidence="3" id="KW-1185">Reference proteome</keyword>
<feature type="region of interest" description="Disordered" evidence="1">
    <location>
        <begin position="78"/>
        <end position="97"/>
    </location>
</feature>
<evidence type="ECO:0000313" key="2">
    <source>
        <dbReference type="EMBL" id="ABS15731.1"/>
    </source>
</evidence>
<protein>
    <submittedName>
        <fullName evidence="2">Uncharacterized protein</fullName>
    </submittedName>
</protein>
<reference evidence="2 3" key="1">
    <citation type="journal article" date="2011" name="J. Bacteriol.">
        <title>Genome of Ochrobactrum anthropi ATCC 49188 T, a versatile opportunistic pathogen and symbiont of several eukaryotic hosts.</title>
        <authorList>
            <person name="Chain P.S."/>
            <person name="Lang D.M."/>
            <person name="Comerci D.J."/>
            <person name="Malfatti S.A."/>
            <person name="Vergez L.M."/>
            <person name="Shin M."/>
            <person name="Ugalde R.A."/>
            <person name="Garcia E."/>
            <person name="Tolmasky M.E."/>
        </authorList>
    </citation>
    <scope>NUCLEOTIDE SEQUENCE [LARGE SCALE GENOMIC DNA]</scope>
    <source>
        <strain evidence="3">ATCC 49188 / DSM 6882 / CCUG 24695 / JCM 21032 / LMG 3331 / NBRC 15819 / NCTC 12168 / Alc 37</strain>
    </source>
</reference>
<name>A6X3C7_BRUA4</name>
<dbReference type="STRING" id="439375.Oant_3023"/>
<organism evidence="2 3">
    <name type="scientific">Brucella anthropi (strain ATCC 49188 / DSM 6882 / CCUG 24695 / JCM 21032 / LMG 3331 / NBRC 15819 / NCTC 12168 / Alc 37)</name>
    <name type="common">Ochrobactrum anthropi</name>
    <dbReference type="NCBI Taxonomy" id="439375"/>
    <lineage>
        <taxon>Bacteria</taxon>
        <taxon>Pseudomonadati</taxon>
        <taxon>Pseudomonadota</taxon>
        <taxon>Alphaproteobacteria</taxon>
        <taxon>Hyphomicrobiales</taxon>
        <taxon>Brucellaceae</taxon>
        <taxon>Brucella/Ochrobactrum group</taxon>
        <taxon>Brucella</taxon>
    </lineage>
</organism>
<evidence type="ECO:0000313" key="3">
    <source>
        <dbReference type="Proteomes" id="UP000002301"/>
    </source>
</evidence>